<sequence>MNIKIKNTQPVLLVLIIAFLVVSCREVEVVPNKDIQEWTLATHTDVEGVHYNVVFPQNKVNRLDIVFSAEEYKSMRSNLASLITAASGPNSFSDDKPVYTPCDLYFNKQQWYHVGVRYKGNSSLFGAYNNGNGKLPLRFKFDEFEDEYPEINNQRFYGFQDLSLGSNYNDASYLREKVATELFRDFGVPAVKTAFYEVYVDEGSGIPVYYGLYTLDEVVFDTMLSSVFGSNTGNCYKPEGRGSMFSANEFNLEDFEKKTNEELADWSDIQELYAILHSPLRTTDVETWKANLESVFDVQGFLKYLAVNNTIQNWDSYGNMRHNYFLYHDPADSLIKWIVWDNNEAFLSGSAQLQALSLEMTEVSDDWALITFLMGVASYEQDYKTYLKDFVDNYYNPSIMETKFDNYYNLILSSVTSESPEYTSLYDGSEDFETAIETMKTFCVSRNEAVTSYLAN</sequence>
<dbReference type="PANTHER" id="PTHR40050">
    <property type="entry name" value="INNER SPORE COAT PROTEIN H"/>
    <property type="match status" value="1"/>
</dbReference>
<dbReference type="PROSITE" id="PS51257">
    <property type="entry name" value="PROKAR_LIPOPROTEIN"/>
    <property type="match status" value="1"/>
</dbReference>
<dbReference type="PANTHER" id="PTHR40050:SF1">
    <property type="entry name" value="INNER SPORE COAT PROTEIN H"/>
    <property type="match status" value="1"/>
</dbReference>
<evidence type="ECO:0000313" key="1">
    <source>
        <dbReference type="EMBL" id="ANW96567.1"/>
    </source>
</evidence>
<evidence type="ECO:0000313" key="2">
    <source>
        <dbReference type="Proteomes" id="UP000092967"/>
    </source>
</evidence>
<reference evidence="1 2" key="1">
    <citation type="submission" date="2016-02" db="EMBL/GenBank/DDBJ databases">
        <authorList>
            <person name="Wen L."/>
            <person name="He K."/>
            <person name="Yang H."/>
        </authorList>
    </citation>
    <scope>NUCLEOTIDE SEQUENCE [LARGE SCALE GENOMIC DNA]</scope>
    <source>
        <strain evidence="1 2">CZ1127</strain>
    </source>
</reference>
<dbReference type="OrthoDB" id="3235126at2"/>
<dbReference type="RefSeq" id="WP_068826830.1">
    <property type="nucleotide sequence ID" value="NZ_CP014224.1"/>
</dbReference>
<keyword evidence="2" id="KW-1185">Reference proteome</keyword>
<proteinExistence type="predicted"/>
<gene>
    <name evidence="1" type="ORF">AXE80_09875</name>
</gene>
<name>A0A1B1Y740_9FLAO</name>
<dbReference type="InterPro" id="IPR014867">
    <property type="entry name" value="Spore_coat_CotH_CotH2/3/7"/>
</dbReference>
<dbReference type="KEGG" id="wfu:AXE80_09875"/>
<organism evidence="1 2">
    <name type="scientific">Wenyingzhuangia fucanilytica</name>
    <dbReference type="NCBI Taxonomy" id="1790137"/>
    <lineage>
        <taxon>Bacteria</taxon>
        <taxon>Pseudomonadati</taxon>
        <taxon>Bacteroidota</taxon>
        <taxon>Flavobacteriia</taxon>
        <taxon>Flavobacteriales</taxon>
        <taxon>Flavobacteriaceae</taxon>
        <taxon>Wenyingzhuangia</taxon>
    </lineage>
</organism>
<dbReference type="STRING" id="1790137.AXE80_09875"/>
<dbReference type="Proteomes" id="UP000092967">
    <property type="component" value="Chromosome"/>
</dbReference>
<dbReference type="AlphaFoldDB" id="A0A1B1Y740"/>
<accession>A0A1B1Y740</accession>
<dbReference type="EMBL" id="CP014224">
    <property type="protein sequence ID" value="ANW96567.1"/>
    <property type="molecule type" value="Genomic_DNA"/>
</dbReference>
<protein>
    <recommendedName>
        <fullName evidence="3">Spore coat protein</fullName>
    </recommendedName>
</protein>
<dbReference type="Pfam" id="PF08757">
    <property type="entry name" value="CotH"/>
    <property type="match status" value="1"/>
</dbReference>
<evidence type="ECO:0008006" key="3">
    <source>
        <dbReference type="Google" id="ProtNLM"/>
    </source>
</evidence>